<sequence>MKAKCCFMALGVGLSTPAFADAGARHANAIERITTRGGTAKSEDPRIHCDSLRIDEKRVRYFLRHARSSSQFNYARAYETGSCSASAVVRFKGGREFRLAIDDGTGWGTTESKRSVSYLYCEACTDLLEPDFDFKEPASP</sequence>
<dbReference type="RefSeq" id="WP_016453377.1">
    <property type="nucleotide sequence ID" value="NZ_CP065748.1"/>
</dbReference>
<protein>
    <recommendedName>
        <fullName evidence="4">Beta/Gamma crystallin</fullName>
    </recommendedName>
</protein>
<evidence type="ECO:0000313" key="3">
    <source>
        <dbReference type="Proteomes" id="UP000595064"/>
    </source>
</evidence>
<reference evidence="2 3" key="1">
    <citation type="submission" date="2020-12" db="EMBL/GenBank/DDBJ databases">
        <title>FDA dAtabase for Regulatory Grade micrObial Sequences (FDA-ARGOS): Supporting development and validation of Infectious Disease Dx tests.</title>
        <authorList>
            <person name="Sproer C."/>
            <person name="Gronow S."/>
            <person name="Severitt S."/>
            <person name="Schroder I."/>
            <person name="Tallon L."/>
            <person name="Sadzewicz L."/>
            <person name="Zhao X."/>
            <person name="Boylan J."/>
            <person name="Ott S."/>
            <person name="Bowen H."/>
            <person name="Vavikolanu K."/>
            <person name="Mehta A."/>
            <person name="Aluvathingal J."/>
            <person name="Nadendla S."/>
            <person name="Lowell S."/>
            <person name="Myers T."/>
            <person name="Yan Y."/>
            <person name="Sichtig H."/>
        </authorList>
    </citation>
    <scope>NUCLEOTIDE SEQUENCE [LARGE SCALE GENOMIC DNA]</scope>
    <source>
        <strain evidence="2 3">FDAARGOS_890</strain>
    </source>
</reference>
<evidence type="ECO:0000313" key="2">
    <source>
        <dbReference type="EMBL" id="QPS82440.1"/>
    </source>
</evidence>
<keyword evidence="3" id="KW-1185">Reference proteome</keyword>
<keyword evidence="1" id="KW-0732">Signal</keyword>
<dbReference type="AlphaFoldDB" id="A0A7T3DGI7"/>
<accession>A0A7T3DGI7</accession>
<evidence type="ECO:0000256" key="1">
    <source>
        <dbReference type="SAM" id="SignalP"/>
    </source>
</evidence>
<dbReference type="KEGG" id="dla:I6G47_05000"/>
<gene>
    <name evidence="2" type="ORF">I6G47_05000</name>
</gene>
<dbReference type="Proteomes" id="UP000595064">
    <property type="component" value="Chromosome"/>
</dbReference>
<dbReference type="EMBL" id="CP065748">
    <property type="protein sequence ID" value="QPS82440.1"/>
    <property type="molecule type" value="Genomic_DNA"/>
</dbReference>
<feature type="signal peptide" evidence="1">
    <location>
        <begin position="1"/>
        <end position="20"/>
    </location>
</feature>
<organism evidence="2 3">
    <name type="scientific">Delftia lacustris</name>
    <dbReference type="NCBI Taxonomy" id="558537"/>
    <lineage>
        <taxon>Bacteria</taxon>
        <taxon>Pseudomonadati</taxon>
        <taxon>Pseudomonadota</taxon>
        <taxon>Betaproteobacteria</taxon>
        <taxon>Burkholderiales</taxon>
        <taxon>Comamonadaceae</taxon>
        <taxon>Delftia</taxon>
    </lineage>
</organism>
<feature type="chain" id="PRO_5032834155" description="Beta/Gamma crystallin" evidence="1">
    <location>
        <begin position="21"/>
        <end position="140"/>
    </location>
</feature>
<proteinExistence type="predicted"/>
<evidence type="ECO:0008006" key="4">
    <source>
        <dbReference type="Google" id="ProtNLM"/>
    </source>
</evidence>
<name>A0A7T3DGI7_9BURK</name>